<gene>
    <name evidence="1" type="primary">RKF3_1</name>
    <name evidence="1" type="ORF">CK203_006954</name>
</gene>
<name>A0A438KC23_VITVI</name>
<dbReference type="Gene3D" id="3.30.200.20">
    <property type="entry name" value="Phosphorylase Kinase, domain 1"/>
    <property type="match status" value="1"/>
</dbReference>
<dbReference type="Proteomes" id="UP000288805">
    <property type="component" value="Unassembled WGS sequence"/>
</dbReference>
<evidence type="ECO:0000313" key="2">
    <source>
        <dbReference type="Proteomes" id="UP000288805"/>
    </source>
</evidence>
<dbReference type="Gene3D" id="1.10.510.10">
    <property type="entry name" value="Transferase(Phosphotransferase) domain 1"/>
    <property type="match status" value="1"/>
</dbReference>
<comment type="caution">
    <text evidence="1">The sequence shown here is derived from an EMBL/GenBank/DDBJ whole genome shotgun (WGS) entry which is preliminary data.</text>
</comment>
<evidence type="ECO:0000313" key="1">
    <source>
        <dbReference type="EMBL" id="RVX18755.1"/>
    </source>
</evidence>
<reference evidence="1 2" key="1">
    <citation type="journal article" date="2018" name="PLoS Genet.">
        <title>Population sequencing reveals clonal diversity and ancestral inbreeding in the grapevine cultivar Chardonnay.</title>
        <authorList>
            <person name="Roach M.J."/>
            <person name="Johnson D.L."/>
            <person name="Bohlmann J."/>
            <person name="van Vuuren H.J."/>
            <person name="Jones S.J."/>
            <person name="Pretorius I.S."/>
            <person name="Schmidt S.A."/>
            <person name="Borneman A.R."/>
        </authorList>
    </citation>
    <scope>NUCLEOTIDE SEQUENCE [LARGE SCALE GENOMIC DNA]</scope>
    <source>
        <strain evidence="2">cv. Chardonnay</strain>
        <tissue evidence="1">Leaf</tissue>
    </source>
</reference>
<dbReference type="PANTHER" id="PTHR27006">
    <property type="entry name" value="PROMASTIGOTE SURFACE ANTIGEN PROTEIN PSA"/>
    <property type="match status" value="1"/>
</dbReference>
<keyword evidence="1" id="KW-0808">Transferase</keyword>
<protein>
    <submittedName>
        <fullName evidence="1">Putative LRR receptor-like serine/threonine-protein kinase RKF3</fullName>
    </submittedName>
</protein>
<dbReference type="EMBL" id="QGNW01000010">
    <property type="protein sequence ID" value="RVX18755.1"/>
    <property type="molecule type" value="Genomic_DNA"/>
</dbReference>
<accession>A0A438KC23</accession>
<dbReference type="SUPFAM" id="SSF56112">
    <property type="entry name" value="Protein kinase-like (PK-like)"/>
    <property type="match status" value="1"/>
</dbReference>
<dbReference type="GO" id="GO:0016301">
    <property type="term" value="F:kinase activity"/>
    <property type="evidence" value="ECO:0007669"/>
    <property type="project" value="UniProtKB-KW"/>
</dbReference>
<sequence length="233" mass="26301">MMWSNTLTTSSTISLPLRLRSTHNCSTWWQDNVKHHPNKGRLEFGNQVFETDYNDWRSFGWDLTTMNFSWQNKIGNGLYGNVYNGILPDGSEVALKRFKNCTAAGDATFTHEVVGSLHDHLFCSGMEKLSWPIRRNIAIGTACGLAYLHHTEAMFVALGVVLLELLSGNRALISDKNAGTSSLLTDWAWSLVKDGRAFDAVEYNMPMLGPPEEHLLFLPCILNYMLGQQWTRL</sequence>
<organism evidence="1 2">
    <name type="scientific">Vitis vinifera</name>
    <name type="common">Grape</name>
    <dbReference type="NCBI Taxonomy" id="29760"/>
    <lineage>
        <taxon>Eukaryota</taxon>
        <taxon>Viridiplantae</taxon>
        <taxon>Streptophyta</taxon>
        <taxon>Embryophyta</taxon>
        <taxon>Tracheophyta</taxon>
        <taxon>Spermatophyta</taxon>
        <taxon>Magnoliopsida</taxon>
        <taxon>eudicotyledons</taxon>
        <taxon>Gunneridae</taxon>
        <taxon>Pentapetalae</taxon>
        <taxon>rosids</taxon>
        <taxon>Vitales</taxon>
        <taxon>Vitaceae</taxon>
        <taxon>Viteae</taxon>
        <taxon>Vitis</taxon>
    </lineage>
</organism>
<dbReference type="InterPro" id="IPR011009">
    <property type="entry name" value="Kinase-like_dom_sf"/>
</dbReference>
<dbReference type="OrthoDB" id="1740582at2759"/>
<keyword evidence="1" id="KW-0418">Kinase</keyword>
<dbReference type="AlphaFoldDB" id="A0A438KC23"/>
<dbReference type="PANTHER" id="PTHR27006:SF579">
    <property type="entry name" value="RKF3"/>
    <property type="match status" value="1"/>
</dbReference>
<keyword evidence="1" id="KW-0675">Receptor</keyword>
<proteinExistence type="predicted"/>